<keyword evidence="2" id="KW-1185">Reference proteome</keyword>
<evidence type="ECO:0000313" key="2">
    <source>
        <dbReference type="Proteomes" id="UP000821865"/>
    </source>
</evidence>
<gene>
    <name evidence="1" type="ORF">HPB49_014079</name>
</gene>
<sequence length="122" mass="14219">MRKERLETAANEGNAGSLTCGRPARQSLTKRWKRQRRNRKLARRIAELNNEISEYVAKLRKENWLQVCDGLQGQLSVGKTWKLLRHLIDPAGSKTANNRLLTKVRRRRPAYEGPRRPLFSKE</sequence>
<comment type="caution">
    <text evidence="1">The sequence shown here is derived from an EMBL/GenBank/DDBJ whole genome shotgun (WGS) entry which is preliminary data.</text>
</comment>
<name>A0ACB8E0T3_DERSI</name>
<dbReference type="EMBL" id="CM023470">
    <property type="protein sequence ID" value="KAH7980245.1"/>
    <property type="molecule type" value="Genomic_DNA"/>
</dbReference>
<organism evidence="1 2">
    <name type="scientific">Dermacentor silvarum</name>
    <name type="common">Tick</name>
    <dbReference type="NCBI Taxonomy" id="543639"/>
    <lineage>
        <taxon>Eukaryota</taxon>
        <taxon>Metazoa</taxon>
        <taxon>Ecdysozoa</taxon>
        <taxon>Arthropoda</taxon>
        <taxon>Chelicerata</taxon>
        <taxon>Arachnida</taxon>
        <taxon>Acari</taxon>
        <taxon>Parasitiformes</taxon>
        <taxon>Ixodida</taxon>
        <taxon>Ixodoidea</taxon>
        <taxon>Ixodidae</taxon>
        <taxon>Rhipicephalinae</taxon>
        <taxon>Dermacentor</taxon>
    </lineage>
</organism>
<evidence type="ECO:0000313" key="1">
    <source>
        <dbReference type="EMBL" id="KAH7980245.1"/>
    </source>
</evidence>
<reference evidence="1" key="1">
    <citation type="submission" date="2020-05" db="EMBL/GenBank/DDBJ databases">
        <title>Large-scale comparative analyses of tick genomes elucidate their genetic diversity and vector capacities.</title>
        <authorList>
            <person name="Jia N."/>
            <person name="Wang J."/>
            <person name="Shi W."/>
            <person name="Du L."/>
            <person name="Sun Y."/>
            <person name="Zhan W."/>
            <person name="Jiang J."/>
            <person name="Wang Q."/>
            <person name="Zhang B."/>
            <person name="Ji P."/>
            <person name="Sakyi L.B."/>
            <person name="Cui X."/>
            <person name="Yuan T."/>
            <person name="Jiang B."/>
            <person name="Yang W."/>
            <person name="Lam T.T.-Y."/>
            <person name="Chang Q."/>
            <person name="Ding S."/>
            <person name="Wang X."/>
            <person name="Zhu J."/>
            <person name="Ruan X."/>
            <person name="Zhao L."/>
            <person name="Wei J."/>
            <person name="Que T."/>
            <person name="Du C."/>
            <person name="Cheng J."/>
            <person name="Dai P."/>
            <person name="Han X."/>
            <person name="Huang E."/>
            <person name="Gao Y."/>
            <person name="Liu J."/>
            <person name="Shao H."/>
            <person name="Ye R."/>
            <person name="Li L."/>
            <person name="Wei W."/>
            <person name="Wang X."/>
            <person name="Wang C."/>
            <person name="Yang T."/>
            <person name="Huo Q."/>
            <person name="Li W."/>
            <person name="Guo W."/>
            <person name="Chen H."/>
            <person name="Zhou L."/>
            <person name="Ni X."/>
            <person name="Tian J."/>
            <person name="Zhou Y."/>
            <person name="Sheng Y."/>
            <person name="Liu T."/>
            <person name="Pan Y."/>
            <person name="Xia L."/>
            <person name="Li J."/>
            <person name="Zhao F."/>
            <person name="Cao W."/>
        </authorList>
    </citation>
    <scope>NUCLEOTIDE SEQUENCE</scope>
    <source>
        <strain evidence="1">Dsil-2018</strain>
    </source>
</reference>
<dbReference type="Proteomes" id="UP000821865">
    <property type="component" value="Chromosome 1"/>
</dbReference>
<proteinExistence type="predicted"/>
<accession>A0ACB8E0T3</accession>
<protein>
    <submittedName>
        <fullName evidence="1">Uncharacterized protein</fullName>
    </submittedName>
</protein>